<reference evidence="2" key="1">
    <citation type="submission" date="2019-10" db="EMBL/GenBank/DDBJ databases">
        <authorList>
            <consortium name="Genoscope - CEA"/>
            <person name="William W."/>
        </authorList>
    </citation>
    <scope>NUCLEOTIDE SEQUENCE [LARGE SCALE GENOMIC DNA]</scope>
    <source>
        <strain evidence="2">BBR_PRJEB10994</strain>
    </source>
</reference>
<proteinExistence type="predicted"/>
<keyword evidence="1" id="KW-0472">Membrane</keyword>
<evidence type="ECO:0008006" key="4">
    <source>
        <dbReference type="Google" id="ProtNLM"/>
    </source>
</evidence>
<organism evidence="2 3">
    <name type="scientific">Planktothrix paucivesiculata PCC 9631</name>
    <dbReference type="NCBI Taxonomy" id="671071"/>
    <lineage>
        <taxon>Bacteria</taxon>
        <taxon>Bacillati</taxon>
        <taxon>Cyanobacteriota</taxon>
        <taxon>Cyanophyceae</taxon>
        <taxon>Oscillatoriophycideae</taxon>
        <taxon>Oscillatoriales</taxon>
        <taxon>Microcoleaceae</taxon>
        <taxon>Planktothrix</taxon>
    </lineage>
</organism>
<dbReference type="RefSeq" id="WP_083624740.1">
    <property type="nucleotide sequence ID" value="NZ_LR735029.1"/>
</dbReference>
<evidence type="ECO:0000313" key="3">
    <source>
        <dbReference type="Proteomes" id="UP000182190"/>
    </source>
</evidence>
<keyword evidence="1" id="KW-1133">Transmembrane helix</keyword>
<dbReference type="EMBL" id="CZCS02000017">
    <property type="protein sequence ID" value="VXD15167.1"/>
    <property type="molecule type" value="Genomic_DNA"/>
</dbReference>
<dbReference type="NCBIfam" id="NF038304">
    <property type="entry name" value="EPS_HpsC"/>
    <property type="match status" value="1"/>
</dbReference>
<gene>
    <name evidence="2" type="ORF">PL9631_1130013</name>
</gene>
<evidence type="ECO:0000313" key="2">
    <source>
        <dbReference type="EMBL" id="VXD15167.1"/>
    </source>
</evidence>
<accession>A0A7Z9DWF2</accession>
<feature type="transmembrane region" description="Helical" evidence="1">
    <location>
        <begin position="33"/>
        <end position="52"/>
    </location>
</feature>
<sequence>MKKNFSPFWKRFYHPKPPTQINQSSLGMSMIELLVGTVIAFIIITPLMAFVINTLNDDQREEAKAVTDKEIQSALEFITEDLSEALYIYDQAGIQAIATNQLIPAASTTQIPILVFWKRQVARNIIPIGGANCVTNPEKCDDTFILSLVAYYLRTDADPIWCPNNTDNNKCPARITRFQLNGGGRTIATVQYPPPDAGFPTSVDLRNPNTITANGNINNPQNVLINFIDRTTIANGAPALIAAQCPTALNNSTTARFTVDPPAATYSSFSACVDSTNNIAQITIRGNALRRFQENAKYSSGSAYFPSSSILVKGISTVGN</sequence>
<dbReference type="Proteomes" id="UP000182190">
    <property type="component" value="Unassembled WGS sequence"/>
</dbReference>
<protein>
    <recommendedName>
        <fullName evidence="4">Prepilin-type N-terminal cleavage/methylation domain-containing protein</fullName>
    </recommendedName>
</protein>
<keyword evidence="3" id="KW-1185">Reference proteome</keyword>
<comment type="caution">
    <text evidence="2">The sequence shown here is derived from an EMBL/GenBank/DDBJ whole genome shotgun (WGS) entry which is preliminary data.</text>
</comment>
<evidence type="ECO:0000256" key="1">
    <source>
        <dbReference type="SAM" id="Phobius"/>
    </source>
</evidence>
<name>A0A7Z9DWF2_9CYAN</name>
<dbReference type="AlphaFoldDB" id="A0A7Z9DWF2"/>
<keyword evidence="1" id="KW-0812">Transmembrane</keyword>